<sequence>MLLILQITQLDYGDAALCALSALRGRAEDPGSAASRLLEALESVPPELIRRLLDAIPDRDKAALAASFARENEARIRELAGEAAHRAGIALSVKELSVSAGWSA</sequence>
<accession>A0A9D1DMW0</accession>
<reference evidence="1" key="1">
    <citation type="submission" date="2020-10" db="EMBL/GenBank/DDBJ databases">
        <authorList>
            <person name="Gilroy R."/>
        </authorList>
    </citation>
    <scope>NUCLEOTIDE SEQUENCE</scope>
    <source>
        <strain evidence="1">ChiGjej3B3-7149</strain>
    </source>
</reference>
<dbReference type="Proteomes" id="UP000824238">
    <property type="component" value="Unassembled WGS sequence"/>
</dbReference>
<evidence type="ECO:0000313" key="2">
    <source>
        <dbReference type="Proteomes" id="UP000824238"/>
    </source>
</evidence>
<comment type="caution">
    <text evidence="1">The sequence shown here is derived from an EMBL/GenBank/DDBJ whole genome shotgun (WGS) entry which is preliminary data.</text>
</comment>
<dbReference type="EMBL" id="DVHH01000229">
    <property type="protein sequence ID" value="HIR55814.1"/>
    <property type="molecule type" value="Genomic_DNA"/>
</dbReference>
<reference evidence="1" key="2">
    <citation type="journal article" date="2021" name="PeerJ">
        <title>Extensive microbial diversity within the chicken gut microbiome revealed by metagenomics and culture.</title>
        <authorList>
            <person name="Gilroy R."/>
            <person name="Ravi A."/>
            <person name="Getino M."/>
            <person name="Pursley I."/>
            <person name="Horton D.L."/>
            <person name="Alikhan N.F."/>
            <person name="Baker D."/>
            <person name="Gharbi K."/>
            <person name="Hall N."/>
            <person name="Watson M."/>
            <person name="Adriaenssens E.M."/>
            <person name="Foster-Nyarko E."/>
            <person name="Jarju S."/>
            <person name="Secka A."/>
            <person name="Antonio M."/>
            <person name="Oren A."/>
            <person name="Chaudhuri R.R."/>
            <person name="La Ragione R."/>
            <person name="Hildebrand F."/>
            <person name="Pallen M.J."/>
        </authorList>
    </citation>
    <scope>NUCLEOTIDE SEQUENCE</scope>
    <source>
        <strain evidence="1">ChiGjej3B3-7149</strain>
    </source>
</reference>
<gene>
    <name evidence="1" type="ORF">IAD36_09505</name>
</gene>
<protein>
    <submittedName>
        <fullName evidence="1">Uncharacterized protein</fullName>
    </submittedName>
</protein>
<evidence type="ECO:0000313" key="1">
    <source>
        <dbReference type="EMBL" id="HIR55814.1"/>
    </source>
</evidence>
<dbReference type="AlphaFoldDB" id="A0A9D1DMW0"/>
<name>A0A9D1DMW0_9FIRM</name>
<proteinExistence type="predicted"/>
<organism evidence="1 2">
    <name type="scientific">Candidatus Scatomorpha intestinigallinarum</name>
    <dbReference type="NCBI Taxonomy" id="2840923"/>
    <lineage>
        <taxon>Bacteria</taxon>
        <taxon>Bacillati</taxon>
        <taxon>Bacillota</taxon>
        <taxon>Clostridia</taxon>
        <taxon>Eubacteriales</taxon>
        <taxon>Candidatus Scatomorpha</taxon>
    </lineage>
</organism>